<dbReference type="SUPFAM" id="SSF46689">
    <property type="entry name" value="Homeodomain-like"/>
    <property type="match status" value="1"/>
</dbReference>
<dbReference type="PANTHER" id="PTHR30055:SF234">
    <property type="entry name" value="HTH-TYPE TRANSCRIPTIONAL REGULATOR BETI"/>
    <property type="match status" value="1"/>
</dbReference>
<dbReference type="PRINTS" id="PR00455">
    <property type="entry name" value="HTHTETR"/>
</dbReference>
<evidence type="ECO:0000256" key="1">
    <source>
        <dbReference type="ARBA" id="ARBA00023015"/>
    </source>
</evidence>
<evidence type="ECO:0000256" key="2">
    <source>
        <dbReference type="ARBA" id="ARBA00023125"/>
    </source>
</evidence>
<dbReference type="GO" id="GO:0000976">
    <property type="term" value="F:transcription cis-regulatory region binding"/>
    <property type="evidence" value="ECO:0007669"/>
    <property type="project" value="TreeGrafter"/>
</dbReference>
<sequence length="235" mass="25724">MSGRRETAKAERRSRIVQAARDLIRETGDPGLSMRSLAAKAGVSLATPYNLFGSKRAVLVAVLEDIEGFGARFARLRTLDPLDRILAAARLAVSYYEADPAFYRALWASILAASGSEERIAIFNPKRDDFWLSLLGDAVEAGLLLPEIDTALLLRNLDYTFRSVMLHWVIAEIELADIQPAVGYGYALALRGAATPAGQKLMLKRLVTYGKRTQSPRGGEPLVKPVPRLRDEAAG</sequence>
<evidence type="ECO:0000313" key="8">
    <source>
        <dbReference type="Proteomes" id="UP000782519"/>
    </source>
</evidence>
<comment type="caution">
    <text evidence="7">The sequence shown here is derived from an EMBL/GenBank/DDBJ whole genome shotgun (WGS) entry which is preliminary data.</text>
</comment>
<evidence type="ECO:0000313" key="7">
    <source>
        <dbReference type="EMBL" id="MBI5130072.1"/>
    </source>
</evidence>
<keyword evidence="2 4" id="KW-0238">DNA-binding</keyword>
<dbReference type="Pfam" id="PF00440">
    <property type="entry name" value="TetR_N"/>
    <property type="match status" value="1"/>
</dbReference>
<dbReference type="Proteomes" id="UP000782519">
    <property type="component" value="Unassembled WGS sequence"/>
</dbReference>
<protein>
    <submittedName>
        <fullName evidence="7">TetR/AcrR family transcriptional regulator</fullName>
    </submittedName>
</protein>
<dbReference type="GO" id="GO:0003700">
    <property type="term" value="F:DNA-binding transcription factor activity"/>
    <property type="evidence" value="ECO:0007669"/>
    <property type="project" value="TreeGrafter"/>
</dbReference>
<keyword evidence="3" id="KW-0804">Transcription</keyword>
<dbReference type="AlphaFoldDB" id="A0A933VVP2"/>
<dbReference type="PROSITE" id="PS50977">
    <property type="entry name" value="HTH_TETR_2"/>
    <property type="match status" value="1"/>
</dbReference>
<evidence type="ECO:0000256" key="4">
    <source>
        <dbReference type="PROSITE-ProRule" id="PRU00335"/>
    </source>
</evidence>
<reference evidence="7" key="1">
    <citation type="submission" date="2020-07" db="EMBL/GenBank/DDBJ databases">
        <title>Huge and variable diversity of episymbiotic CPR bacteria and DPANN archaea in groundwater ecosystems.</title>
        <authorList>
            <person name="He C.Y."/>
            <person name="Keren R."/>
            <person name="Whittaker M."/>
            <person name="Farag I.F."/>
            <person name="Doudna J."/>
            <person name="Cate J.H.D."/>
            <person name="Banfield J.F."/>
        </authorList>
    </citation>
    <scope>NUCLEOTIDE SEQUENCE</scope>
    <source>
        <strain evidence="7">NC_groundwater_1818_Pr3_B-0.1um_66_35</strain>
    </source>
</reference>
<feature type="region of interest" description="Disordered" evidence="5">
    <location>
        <begin position="212"/>
        <end position="235"/>
    </location>
</feature>
<dbReference type="InterPro" id="IPR036271">
    <property type="entry name" value="Tet_transcr_reg_TetR-rel_C_sf"/>
</dbReference>
<proteinExistence type="predicted"/>
<organism evidence="7 8">
    <name type="scientific">Rhodopseudomonas palustris</name>
    <dbReference type="NCBI Taxonomy" id="1076"/>
    <lineage>
        <taxon>Bacteria</taxon>
        <taxon>Pseudomonadati</taxon>
        <taxon>Pseudomonadota</taxon>
        <taxon>Alphaproteobacteria</taxon>
        <taxon>Hyphomicrobiales</taxon>
        <taxon>Nitrobacteraceae</taxon>
        <taxon>Rhodopseudomonas</taxon>
    </lineage>
</organism>
<feature type="DNA-binding region" description="H-T-H motif" evidence="4">
    <location>
        <begin position="33"/>
        <end position="52"/>
    </location>
</feature>
<dbReference type="PANTHER" id="PTHR30055">
    <property type="entry name" value="HTH-TYPE TRANSCRIPTIONAL REGULATOR RUTR"/>
    <property type="match status" value="1"/>
</dbReference>
<dbReference type="InterPro" id="IPR050109">
    <property type="entry name" value="HTH-type_TetR-like_transc_reg"/>
</dbReference>
<feature type="domain" description="HTH tetR-type" evidence="6">
    <location>
        <begin position="10"/>
        <end position="70"/>
    </location>
</feature>
<dbReference type="Gene3D" id="1.10.357.10">
    <property type="entry name" value="Tetracycline Repressor, domain 2"/>
    <property type="match status" value="1"/>
</dbReference>
<dbReference type="InterPro" id="IPR001647">
    <property type="entry name" value="HTH_TetR"/>
</dbReference>
<dbReference type="EMBL" id="JACRJB010000030">
    <property type="protein sequence ID" value="MBI5130072.1"/>
    <property type="molecule type" value="Genomic_DNA"/>
</dbReference>
<dbReference type="SUPFAM" id="SSF48498">
    <property type="entry name" value="Tetracyclin repressor-like, C-terminal domain"/>
    <property type="match status" value="1"/>
</dbReference>
<keyword evidence="1" id="KW-0805">Transcription regulation</keyword>
<accession>A0A933VVP2</accession>
<evidence type="ECO:0000256" key="5">
    <source>
        <dbReference type="SAM" id="MobiDB-lite"/>
    </source>
</evidence>
<evidence type="ECO:0000256" key="3">
    <source>
        <dbReference type="ARBA" id="ARBA00023163"/>
    </source>
</evidence>
<gene>
    <name evidence="7" type="ORF">HZA66_11575</name>
</gene>
<name>A0A933VVP2_RHOPL</name>
<evidence type="ECO:0000259" key="6">
    <source>
        <dbReference type="PROSITE" id="PS50977"/>
    </source>
</evidence>
<dbReference type="InterPro" id="IPR009057">
    <property type="entry name" value="Homeodomain-like_sf"/>
</dbReference>